<dbReference type="Proteomes" id="UP001612812">
    <property type="component" value="Unassembled WGS sequence"/>
</dbReference>
<keyword evidence="1" id="KW-0378">Hydrolase</keyword>
<gene>
    <name evidence="1" type="ORF">ACIBP4_08305</name>
</gene>
<keyword evidence="2" id="KW-1185">Reference proteome</keyword>
<dbReference type="RefSeq" id="WP_396767639.1">
    <property type="nucleotide sequence ID" value="NZ_JBITLA010000001.1"/>
</dbReference>
<dbReference type="GO" id="GO:0016787">
    <property type="term" value="F:hydrolase activity"/>
    <property type="evidence" value="ECO:0007669"/>
    <property type="project" value="UniProtKB-KW"/>
</dbReference>
<evidence type="ECO:0000313" key="2">
    <source>
        <dbReference type="Proteomes" id="UP001612812"/>
    </source>
</evidence>
<name>A0ABW7ZHJ3_9ACTN</name>
<sequence length="89" mass="9742">MRSQKALNGDHWKDWASVSCPTLLIRGTRSDELAADHAREMIARRAGHARLAELPAGHVVHHNAQAQFAATVRAFLSDSAEPGEFVRTA</sequence>
<dbReference type="InterPro" id="IPR029058">
    <property type="entry name" value="AB_hydrolase_fold"/>
</dbReference>
<organism evidence="1 2">
    <name type="scientific">Micromonospora maritima</name>
    <dbReference type="NCBI Taxonomy" id="986711"/>
    <lineage>
        <taxon>Bacteria</taxon>
        <taxon>Bacillati</taxon>
        <taxon>Actinomycetota</taxon>
        <taxon>Actinomycetes</taxon>
        <taxon>Micromonosporales</taxon>
        <taxon>Micromonosporaceae</taxon>
        <taxon>Micromonospora</taxon>
    </lineage>
</organism>
<dbReference type="Gene3D" id="3.40.50.1820">
    <property type="entry name" value="alpha/beta hydrolase"/>
    <property type="match status" value="1"/>
</dbReference>
<accession>A0ABW7ZHJ3</accession>
<dbReference type="EMBL" id="JBITLE010000002">
    <property type="protein sequence ID" value="MFI7262286.1"/>
    <property type="molecule type" value="Genomic_DNA"/>
</dbReference>
<evidence type="ECO:0000313" key="1">
    <source>
        <dbReference type="EMBL" id="MFI7262286.1"/>
    </source>
</evidence>
<protein>
    <submittedName>
        <fullName evidence="1">Alpha/beta fold hydrolase</fullName>
    </submittedName>
</protein>
<reference evidence="1 2" key="1">
    <citation type="submission" date="2024-10" db="EMBL/GenBank/DDBJ databases">
        <title>The Natural Products Discovery Center: Release of the First 8490 Sequenced Strains for Exploring Actinobacteria Biosynthetic Diversity.</title>
        <authorList>
            <person name="Kalkreuter E."/>
            <person name="Kautsar S.A."/>
            <person name="Yang D."/>
            <person name="Bader C.D."/>
            <person name="Teijaro C.N."/>
            <person name="Fluegel L."/>
            <person name="Davis C.M."/>
            <person name="Simpson J.R."/>
            <person name="Lauterbach L."/>
            <person name="Steele A.D."/>
            <person name="Gui C."/>
            <person name="Meng S."/>
            <person name="Li G."/>
            <person name="Viehrig K."/>
            <person name="Ye F."/>
            <person name="Su P."/>
            <person name="Kiefer A.F."/>
            <person name="Nichols A."/>
            <person name="Cepeda A.J."/>
            <person name="Yan W."/>
            <person name="Fan B."/>
            <person name="Jiang Y."/>
            <person name="Adhikari A."/>
            <person name="Zheng C.-J."/>
            <person name="Schuster L."/>
            <person name="Cowan T.M."/>
            <person name="Smanski M.J."/>
            <person name="Chevrette M.G."/>
            <person name="De Carvalho L.P.S."/>
            <person name="Shen B."/>
        </authorList>
    </citation>
    <scope>NUCLEOTIDE SEQUENCE [LARGE SCALE GENOMIC DNA]</scope>
    <source>
        <strain evidence="1 2">NPDC049845</strain>
    </source>
</reference>
<dbReference type="SUPFAM" id="SSF53474">
    <property type="entry name" value="alpha/beta-Hydrolases"/>
    <property type="match status" value="1"/>
</dbReference>
<comment type="caution">
    <text evidence="1">The sequence shown here is derived from an EMBL/GenBank/DDBJ whole genome shotgun (WGS) entry which is preliminary data.</text>
</comment>
<proteinExistence type="predicted"/>